<keyword evidence="1" id="KW-0812">Transmembrane</keyword>
<dbReference type="GO" id="GO:0031293">
    <property type="term" value="P:membrane protein intracellular domain proteolysis"/>
    <property type="evidence" value="ECO:0007669"/>
    <property type="project" value="TreeGrafter"/>
</dbReference>
<dbReference type="AlphaFoldDB" id="A0A2U1ADI0"/>
<reference evidence="2 3" key="1">
    <citation type="submission" date="2018-04" db="EMBL/GenBank/DDBJ databases">
        <title>Genomic Encyclopedia of Type Strains, Phase IV (KMG-IV): sequencing the most valuable type-strain genomes for metagenomic binning, comparative biology and taxonomic classification.</title>
        <authorList>
            <person name="Goeker M."/>
        </authorList>
    </citation>
    <scope>NUCLEOTIDE SEQUENCE [LARGE SCALE GENOMIC DNA]</scope>
    <source>
        <strain evidence="2 3">DSM 14823</strain>
    </source>
</reference>
<protein>
    <recommendedName>
        <fullName evidence="4">Peptide zinc metalloprotease protein</fullName>
    </recommendedName>
</protein>
<keyword evidence="3" id="KW-1185">Reference proteome</keyword>
<dbReference type="GeneID" id="78297158"/>
<proteinExistence type="predicted"/>
<keyword evidence="1" id="KW-1133">Transmembrane helix</keyword>
<dbReference type="GO" id="GO:0016020">
    <property type="term" value="C:membrane"/>
    <property type="evidence" value="ECO:0007669"/>
    <property type="project" value="InterPro"/>
</dbReference>
<feature type="transmembrane region" description="Helical" evidence="1">
    <location>
        <begin position="367"/>
        <end position="386"/>
    </location>
</feature>
<dbReference type="OrthoDB" id="9759690at2"/>
<feature type="transmembrane region" description="Helical" evidence="1">
    <location>
        <begin position="238"/>
        <end position="258"/>
    </location>
</feature>
<name>A0A2U1ADI0_9BACT</name>
<dbReference type="Proteomes" id="UP000245959">
    <property type="component" value="Unassembled WGS sequence"/>
</dbReference>
<accession>A0A2U1ADI0</accession>
<feature type="transmembrane region" description="Helical" evidence="1">
    <location>
        <begin position="106"/>
        <end position="122"/>
    </location>
</feature>
<feature type="transmembrane region" description="Helical" evidence="1">
    <location>
        <begin position="142"/>
        <end position="159"/>
    </location>
</feature>
<dbReference type="InterPro" id="IPR001193">
    <property type="entry name" value="MBTPS2"/>
</dbReference>
<gene>
    <name evidence="2" type="ORF">C8D82_14923</name>
</gene>
<comment type="caution">
    <text evidence="2">The sequence shown here is derived from an EMBL/GenBank/DDBJ whole genome shotgun (WGS) entry which is preliminary data.</text>
</comment>
<dbReference type="RefSeq" id="WP_116885895.1">
    <property type="nucleotide sequence ID" value="NZ_CABMMC010000048.1"/>
</dbReference>
<evidence type="ECO:0000256" key="1">
    <source>
        <dbReference type="SAM" id="Phobius"/>
    </source>
</evidence>
<feature type="transmembrane region" description="Helical" evidence="1">
    <location>
        <begin position="270"/>
        <end position="290"/>
    </location>
</feature>
<dbReference type="PANTHER" id="PTHR13325">
    <property type="entry name" value="PROTEASE M50 MEMBRANE-BOUND TRANSCRIPTION FACTOR SITE 2 PROTEASE"/>
    <property type="match status" value="1"/>
</dbReference>
<evidence type="ECO:0008006" key="4">
    <source>
        <dbReference type="Google" id="ProtNLM"/>
    </source>
</evidence>
<dbReference type="PANTHER" id="PTHR13325:SF3">
    <property type="entry name" value="MEMBRANE-BOUND TRANSCRIPTION FACTOR SITE-2 PROTEASE"/>
    <property type="match status" value="1"/>
</dbReference>
<dbReference type="EMBL" id="QEKH01000049">
    <property type="protein sequence ID" value="PVY34460.1"/>
    <property type="molecule type" value="Genomic_DNA"/>
</dbReference>
<dbReference type="GO" id="GO:0004222">
    <property type="term" value="F:metalloendopeptidase activity"/>
    <property type="evidence" value="ECO:0007669"/>
    <property type="project" value="InterPro"/>
</dbReference>
<organism evidence="2 3">
    <name type="scientific">Victivallis vadensis</name>
    <dbReference type="NCBI Taxonomy" id="172901"/>
    <lineage>
        <taxon>Bacteria</taxon>
        <taxon>Pseudomonadati</taxon>
        <taxon>Lentisphaerota</taxon>
        <taxon>Lentisphaeria</taxon>
        <taxon>Victivallales</taxon>
        <taxon>Victivallaceae</taxon>
        <taxon>Victivallis</taxon>
    </lineage>
</organism>
<sequence>MKIGMLRQDIELIRPGVHGNYPMLFDPVSEGYFRISPETALIISKMDQPYELEVFLERLKAAGLEVSSAEVIELVSFLQQNNLFAPEYGEFERKKQMAEQVKKSTLLLRIASVYMFFKLPPIHPDRFFRTIAPYVDFLASRWFLILVLIPAVLGYILMIRDFSAVRSMFLDSLSWAGLAKYFVAIVGLKVIHEASHSLAAMHFKCRVRAIGVSFIVFYPRIFTDTTDSWRLPLRQRTLIDCAGIIGELIVGGIAALLWCYLPPGPMKSTMFYIFAVSSLSTLLVNGNPLIRYDGYYILCDLLNIENLMGNSADCLKRYWRYYFFGLGEKPSEPRRGLLLAFGIASFLYRIVLYTSIIMIVYHSFIKVVAVILLILEVYTLAIFPLYREIKTIRTMSKRAAARANWWWSILTAAIVLVVLFFPLSWNITLPGEIVAEKSELISIEESGFLASPWPKNTVRLKAGDLIYQLENPMLEFNRQKVVWTHAFDNALFELQQLDRETFSDSQVTEEKLKSDELGLREFRRRKGNLIRRAPAEGNFVPRRTDISKGFFFPPGMVVGELVSDTKMVYAYATDQEVRKLRANQRVEVIFPDRYGVEEGEIQAIAQIPAKLRNSPLLQNFGGPLPVYRDENSLSPEYNSVMALYRIEVRFDRQPEVMPGRTVRVKVLHKEVLGEELYNLVMSVFRREF</sequence>
<evidence type="ECO:0000313" key="2">
    <source>
        <dbReference type="EMBL" id="PVY34460.1"/>
    </source>
</evidence>
<keyword evidence="1" id="KW-0472">Membrane</keyword>
<evidence type="ECO:0000313" key="3">
    <source>
        <dbReference type="Proteomes" id="UP000245959"/>
    </source>
</evidence>
<feature type="transmembrane region" description="Helical" evidence="1">
    <location>
        <begin position="337"/>
        <end position="361"/>
    </location>
</feature>
<feature type="transmembrane region" description="Helical" evidence="1">
    <location>
        <begin position="406"/>
        <end position="425"/>
    </location>
</feature>
<dbReference type="GO" id="GO:0005737">
    <property type="term" value="C:cytoplasm"/>
    <property type="evidence" value="ECO:0007669"/>
    <property type="project" value="TreeGrafter"/>
</dbReference>